<keyword evidence="1" id="KW-0808">Transferase</keyword>
<accession>A0A7G9QMB8</accession>
<gene>
    <name evidence="1" type="ORF">H9L23_10640</name>
</gene>
<name>A0A7G9QMB8_9SPHI</name>
<keyword evidence="2" id="KW-1185">Reference proteome</keyword>
<evidence type="ECO:0000313" key="1">
    <source>
        <dbReference type="EMBL" id="QNN44493.1"/>
    </source>
</evidence>
<dbReference type="Pfam" id="PF18144">
    <property type="entry name" value="SMODS"/>
    <property type="match status" value="1"/>
</dbReference>
<protein>
    <submittedName>
        <fullName evidence="1">Nucleotidyltransferase</fullName>
    </submittedName>
</protein>
<dbReference type="EMBL" id="CP060723">
    <property type="protein sequence ID" value="QNN44493.1"/>
    <property type="molecule type" value="Genomic_DNA"/>
</dbReference>
<dbReference type="Proteomes" id="UP000515806">
    <property type="component" value="Chromosome"/>
</dbReference>
<sequence>MAKTLEQGFDTFISWLIPLKTEHDKAASHKDSVQRCLKNSHECTRMFETGSFGAGTGVRHFSDTDYFAVIPTRNLKENSATSLTIIKETLQNSFPRTEGIAVRSPAVKIPFGTYASETMEITPCDSNGVVKTAYGNFNQYQIANGENGWKNSSPSAHNAYVSYHDKRLSGKLKPLIQLVKAWKYYNDVPLTSFYLELRVTRYAESETSIVYDIDLYRFFKYLNDYDIPSVNDPLGITGRITGTSTSLKRETALSKVRADFKRAEAAYTARSSDLDLCFEKWNMFFNYEFPSR</sequence>
<dbReference type="SUPFAM" id="SSF81301">
    <property type="entry name" value="Nucleotidyltransferase"/>
    <property type="match status" value="1"/>
</dbReference>
<dbReference type="RefSeq" id="WP_187594935.1">
    <property type="nucleotide sequence ID" value="NZ_CP060723.1"/>
</dbReference>
<reference evidence="1 2" key="1">
    <citation type="submission" date="2020-08" db="EMBL/GenBank/DDBJ databases">
        <title>Genome sequence of Pedobacter roseus KACC 11594T.</title>
        <authorList>
            <person name="Hyun D.-W."/>
            <person name="Bae J.-W."/>
        </authorList>
    </citation>
    <scope>NUCLEOTIDE SEQUENCE [LARGE SCALE GENOMIC DNA]</scope>
    <source>
        <strain evidence="1 2">KACC 11594</strain>
    </source>
</reference>
<dbReference type="AlphaFoldDB" id="A0A7G9QMB8"/>
<dbReference type="KEGG" id="proe:H9L23_10640"/>
<proteinExistence type="predicted"/>
<organism evidence="1 2">
    <name type="scientific">Pedobacter roseus</name>
    <dbReference type="NCBI Taxonomy" id="336820"/>
    <lineage>
        <taxon>Bacteria</taxon>
        <taxon>Pseudomonadati</taxon>
        <taxon>Bacteroidota</taxon>
        <taxon>Sphingobacteriia</taxon>
        <taxon>Sphingobacteriales</taxon>
        <taxon>Sphingobacteriaceae</taxon>
        <taxon>Pedobacter</taxon>
    </lineage>
</organism>
<dbReference type="InterPro" id="IPR043519">
    <property type="entry name" value="NT_sf"/>
</dbReference>
<evidence type="ECO:0000313" key="2">
    <source>
        <dbReference type="Proteomes" id="UP000515806"/>
    </source>
</evidence>
<dbReference type="GO" id="GO:0016740">
    <property type="term" value="F:transferase activity"/>
    <property type="evidence" value="ECO:0007669"/>
    <property type="project" value="UniProtKB-KW"/>
</dbReference>